<dbReference type="Proteomes" id="UP000198765">
    <property type="component" value="Chromosome I"/>
</dbReference>
<keyword evidence="2" id="KW-1185">Reference proteome</keyword>
<dbReference type="PATRIC" id="fig|299146.4.peg.5956"/>
<name>A0A1A9AFG8_9ACTN</name>
<proteinExistence type="predicted"/>
<dbReference type="AlphaFoldDB" id="A0A1A9AFG8"/>
<dbReference type="EMBL" id="LT594324">
    <property type="protein sequence ID" value="SBT54887.1"/>
    <property type="molecule type" value="Genomic_DNA"/>
</dbReference>
<organism evidence="1 2">
    <name type="scientific">Micromonospora narathiwatensis</name>
    <dbReference type="NCBI Taxonomy" id="299146"/>
    <lineage>
        <taxon>Bacteria</taxon>
        <taxon>Bacillati</taxon>
        <taxon>Actinomycetota</taxon>
        <taxon>Actinomycetes</taxon>
        <taxon>Micromonosporales</taxon>
        <taxon>Micromonosporaceae</taxon>
        <taxon>Micromonospora</taxon>
    </lineage>
</organism>
<protein>
    <submittedName>
        <fullName evidence="1">Uncharacterized protein</fullName>
    </submittedName>
</protein>
<reference evidence="1 2" key="1">
    <citation type="submission" date="2016-06" db="EMBL/GenBank/DDBJ databases">
        <authorList>
            <person name="Kjaerup R.B."/>
            <person name="Dalgaard T.S."/>
            <person name="Juul-Madsen H.R."/>
        </authorList>
    </citation>
    <scope>NUCLEOTIDE SEQUENCE [LARGE SCALE GENOMIC DNA]</scope>
    <source>
        <strain evidence="1 2">DSM 45248</strain>
    </source>
</reference>
<gene>
    <name evidence="1" type="ORF">GA0070621_5775</name>
</gene>
<evidence type="ECO:0000313" key="2">
    <source>
        <dbReference type="Proteomes" id="UP000198765"/>
    </source>
</evidence>
<accession>A0A1A9AFG8</accession>
<sequence>MEVDVVVNVERRNKQVLQLLKADLEIRVRSRHFGTARLGIEPLALPLIRRLSTLRCLHSSLRLTAQLLLVPVCRSLRLPLGA</sequence>
<evidence type="ECO:0000313" key="1">
    <source>
        <dbReference type="EMBL" id="SBT54887.1"/>
    </source>
</evidence>